<reference evidence="1 2" key="1">
    <citation type="submission" date="2019-07" db="EMBL/GenBank/DDBJ databases">
        <title>Whole genome shotgun sequence of Adhaeribacter aerolatus NBRC 106133.</title>
        <authorList>
            <person name="Hosoyama A."/>
            <person name="Uohara A."/>
            <person name="Ohji S."/>
            <person name="Ichikawa N."/>
        </authorList>
    </citation>
    <scope>NUCLEOTIDE SEQUENCE [LARGE SCALE GENOMIC DNA]</scope>
    <source>
        <strain evidence="1 2">NBRC 106133</strain>
    </source>
</reference>
<protein>
    <recommendedName>
        <fullName evidence="3">Peptidase E</fullName>
    </recommendedName>
</protein>
<dbReference type="AlphaFoldDB" id="A0A512AYD0"/>
<keyword evidence="2" id="KW-1185">Reference proteome</keyword>
<evidence type="ECO:0000313" key="1">
    <source>
        <dbReference type="EMBL" id="GEO04718.1"/>
    </source>
</evidence>
<comment type="caution">
    <text evidence="1">The sequence shown here is derived from an EMBL/GenBank/DDBJ whole genome shotgun (WGS) entry which is preliminary data.</text>
</comment>
<organism evidence="1 2">
    <name type="scientific">Adhaeribacter aerolatus</name>
    <dbReference type="NCBI Taxonomy" id="670289"/>
    <lineage>
        <taxon>Bacteria</taxon>
        <taxon>Pseudomonadati</taxon>
        <taxon>Bacteroidota</taxon>
        <taxon>Cytophagia</taxon>
        <taxon>Cytophagales</taxon>
        <taxon>Hymenobacteraceae</taxon>
        <taxon>Adhaeribacter</taxon>
    </lineage>
</organism>
<dbReference type="InterPro" id="IPR046525">
    <property type="entry name" value="DUF6702"/>
</dbReference>
<dbReference type="Proteomes" id="UP000321532">
    <property type="component" value="Unassembled WGS sequence"/>
</dbReference>
<dbReference type="OrthoDB" id="5735516at2"/>
<dbReference type="EMBL" id="BJYS01000017">
    <property type="protein sequence ID" value="GEO04718.1"/>
    <property type="molecule type" value="Genomic_DNA"/>
</dbReference>
<gene>
    <name evidence="1" type="ORF">AAE02nite_23820</name>
</gene>
<dbReference type="RefSeq" id="WP_146897986.1">
    <property type="nucleotide sequence ID" value="NZ_BJYS01000017.1"/>
</dbReference>
<sequence>MLHLFLINLFAFLHPFYVSVTEVNHNDKTKSLEISTRIFFDDLETVLEKQFKTRLDILKPAEKNRIDPLLREYLQKHLQLQINGKPVTLTYLGYEIEQDAAWCYLEVPQVSRIKQIQVLNDVLFAEHDTQTNMVHITVKGNRKSTKLDNPESKFTATF</sequence>
<name>A0A512AYD0_9BACT</name>
<evidence type="ECO:0008006" key="3">
    <source>
        <dbReference type="Google" id="ProtNLM"/>
    </source>
</evidence>
<evidence type="ECO:0000313" key="2">
    <source>
        <dbReference type="Proteomes" id="UP000321532"/>
    </source>
</evidence>
<dbReference type="Pfam" id="PF20420">
    <property type="entry name" value="DUF6702"/>
    <property type="match status" value="1"/>
</dbReference>
<proteinExistence type="predicted"/>
<accession>A0A512AYD0</accession>